<dbReference type="GO" id="GO:0008832">
    <property type="term" value="F:dGTPase activity"/>
    <property type="evidence" value="ECO:0007669"/>
    <property type="project" value="TreeGrafter"/>
</dbReference>
<evidence type="ECO:0000259" key="3">
    <source>
        <dbReference type="PROSITE" id="PS51831"/>
    </source>
</evidence>
<protein>
    <recommendedName>
        <fullName evidence="2">Deoxyguanosinetriphosphate triphosphohydrolase-like protein</fullName>
    </recommendedName>
</protein>
<evidence type="ECO:0000313" key="4">
    <source>
        <dbReference type="EMBL" id="XCG65846.1"/>
    </source>
</evidence>
<dbReference type="InterPro" id="IPR006261">
    <property type="entry name" value="dGTPase"/>
</dbReference>
<dbReference type="SUPFAM" id="SSF109604">
    <property type="entry name" value="HD-domain/PDEase-like"/>
    <property type="match status" value="1"/>
</dbReference>
<dbReference type="PANTHER" id="PTHR11373:SF32">
    <property type="entry name" value="DEOXYGUANOSINETRIPHOSPHATE TRIPHOSPHOHYDROLASE"/>
    <property type="match status" value="1"/>
</dbReference>
<reference evidence="4" key="1">
    <citation type="submission" date="2024-05" db="EMBL/GenBank/DDBJ databases">
        <authorList>
            <person name="Cai S.Y."/>
            <person name="Jin L.M."/>
            <person name="Li H.R."/>
        </authorList>
    </citation>
    <scope>NUCLEOTIDE SEQUENCE</scope>
    <source>
        <strain evidence="4">A5-74</strain>
    </source>
</reference>
<name>A0AAU8DWJ1_9ACTN</name>
<comment type="similarity">
    <text evidence="2">Belongs to the dGTPase family. Type 2 subfamily.</text>
</comment>
<dbReference type="NCBIfam" id="NF002829">
    <property type="entry name" value="PRK03007.1"/>
    <property type="match status" value="1"/>
</dbReference>
<evidence type="ECO:0000256" key="1">
    <source>
        <dbReference type="ARBA" id="ARBA00022801"/>
    </source>
</evidence>
<dbReference type="Pfam" id="PF13286">
    <property type="entry name" value="HD_assoc"/>
    <property type="match status" value="1"/>
</dbReference>
<accession>A0AAU8DWJ1</accession>
<dbReference type="PROSITE" id="PS51831">
    <property type="entry name" value="HD"/>
    <property type="match status" value="1"/>
</dbReference>
<dbReference type="Gene3D" id="1.10.3210.10">
    <property type="entry name" value="Hypothetical protein af1432"/>
    <property type="match status" value="1"/>
</dbReference>
<organism evidence="4">
    <name type="scientific">Nakamurella sp. A5-74</name>
    <dbReference type="NCBI Taxonomy" id="3158264"/>
    <lineage>
        <taxon>Bacteria</taxon>
        <taxon>Bacillati</taxon>
        <taxon>Actinomycetota</taxon>
        <taxon>Actinomycetes</taxon>
        <taxon>Nakamurellales</taxon>
        <taxon>Nakamurellaceae</taxon>
        <taxon>Nakamurella</taxon>
    </lineage>
</organism>
<dbReference type="RefSeq" id="WP_353651450.1">
    <property type="nucleotide sequence ID" value="NZ_CP159218.1"/>
</dbReference>
<dbReference type="CDD" id="cd00077">
    <property type="entry name" value="HDc"/>
    <property type="match status" value="1"/>
</dbReference>
<feature type="domain" description="HD" evidence="3">
    <location>
        <begin position="71"/>
        <end position="216"/>
    </location>
</feature>
<dbReference type="SMART" id="SM00471">
    <property type="entry name" value="HDc"/>
    <property type="match status" value="1"/>
</dbReference>
<evidence type="ECO:0000256" key="2">
    <source>
        <dbReference type="HAMAP-Rule" id="MF_01212"/>
    </source>
</evidence>
<dbReference type="InterPro" id="IPR026875">
    <property type="entry name" value="PHydrolase_assoc_dom"/>
</dbReference>
<dbReference type="Pfam" id="PF01966">
    <property type="entry name" value="HD"/>
    <property type="match status" value="1"/>
</dbReference>
<dbReference type="AlphaFoldDB" id="A0AAU8DWJ1"/>
<dbReference type="PANTHER" id="PTHR11373">
    <property type="entry name" value="DEOXYNUCLEOSIDE TRIPHOSPHATE TRIPHOSPHOHYDROLASE"/>
    <property type="match status" value="1"/>
</dbReference>
<dbReference type="HAMAP" id="MF_01212">
    <property type="entry name" value="dGTPase_type2"/>
    <property type="match status" value="1"/>
</dbReference>
<dbReference type="EMBL" id="CP159218">
    <property type="protein sequence ID" value="XCG65846.1"/>
    <property type="molecule type" value="Genomic_DNA"/>
</dbReference>
<dbReference type="InterPro" id="IPR050135">
    <property type="entry name" value="dGTPase-like"/>
</dbReference>
<sequence>MPPGYTGDDVARRVAEPAKTAAFAGAEPRPDSGRTPFARDRARVLHSGSLRRLAGKTQVVAPDEDDVPRTRLTHSLEVAQIARGIGSQLGCDADVVDLAGLAHDIGHPPFGHNGEDALDRIGAAVGGFEANAQNLRLLARLEPKVLTATGESAGLNLCLASLDAVIKYPWSTPDTRGKFGCYAEDRDVLDWVRPDQGTRLCLEAQVMDWADDVAYSVHDVEDGIIAGRIDLARLRSPEERQVVAIAARRGYSGESEADLAEVLGELLQRPEIVPAVGYRPGVRGAVALKSTTSELTGRLVTGAVAATRAEYGDAPLTRYAADLVVSPQLRAEVAMLKAIAVHYVMDDPARRALQDRQQQILQALVVALTERGSEAMDAQHGPRFAAAADDAGRLRAVLDQVASLTDSQAHRWHARLTGS</sequence>
<dbReference type="InterPro" id="IPR003607">
    <property type="entry name" value="HD/PDEase_dom"/>
</dbReference>
<dbReference type="GO" id="GO:0006203">
    <property type="term" value="P:dGTP catabolic process"/>
    <property type="evidence" value="ECO:0007669"/>
    <property type="project" value="TreeGrafter"/>
</dbReference>
<keyword evidence="1 2" id="KW-0378">Hydrolase</keyword>
<proteinExistence type="inferred from homology"/>
<gene>
    <name evidence="4" type="ORF">ABLG96_09535</name>
</gene>
<dbReference type="InterPro" id="IPR006674">
    <property type="entry name" value="HD_domain"/>
</dbReference>
<dbReference type="NCBIfam" id="TIGR01353">
    <property type="entry name" value="dGTP_triPase"/>
    <property type="match status" value="1"/>
</dbReference>
<dbReference type="InterPro" id="IPR023023">
    <property type="entry name" value="dNTPase_2"/>
</dbReference>